<name>C7R7W8_KANKD</name>
<evidence type="ECO:0000256" key="1">
    <source>
        <dbReference type="SAM" id="SignalP"/>
    </source>
</evidence>
<keyword evidence="1" id="KW-0732">Signal</keyword>
<sequence length="186" mass="20560">MSYRNNKIATLLGLSVMMGLLAGCEDADLSSLQAEVQQIKDDTPTSVPPLPEVKPYEPFSYSASDMRSPFARLDPEFESRLLQIDADCVSDIKPDPNRRKHELEKFGLDALQYVGLISNSKEHRGLIKILSGDSAGVIQPVHEGEYLGLDDGRITKIDSNQITIEAIVPNGRGCWEARTQYLVLGQ</sequence>
<proteinExistence type="predicted"/>
<dbReference type="eggNOG" id="COG3168">
    <property type="taxonomic scope" value="Bacteria"/>
</dbReference>
<dbReference type="HOGENOM" id="CLU_109321_1_0_6"/>
<evidence type="ECO:0000313" key="2">
    <source>
        <dbReference type="EMBL" id="ACV27651.1"/>
    </source>
</evidence>
<evidence type="ECO:0000313" key="3">
    <source>
        <dbReference type="Proteomes" id="UP000001231"/>
    </source>
</evidence>
<dbReference type="Gene3D" id="2.30.30.830">
    <property type="match status" value="1"/>
</dbReference>
<dbReference type="Proteomes" id="UP000001231">
    <property type="component" value="Chromosome"/>
</dbReference>
<organism evidence="2 3">
    <name type="scientific">Kangiella koreensis (strain DSM 16069 / JCM 12317 / KCTC 12182 / SW-125)</name>
    <dbReference type="NCBI Taxonomy" id="523791"/>
    <lineage>
        <taxon>Bacteria</taxon>
        <taxon>Pseudomonadati</taxon>
        <taxon>Pseudomonadota</taxon>
        <taxon>Gammaproteobacteria</taxon>
        <taxon>Kangiellales</taxon>
        <taxon>Kangiellaceae</taxon>
        <taxon>Kangiella</taxon>
    </lineage>
</organism>
<dbReference type="PIRSF" id="PIRSF016481">
    <property type="entry name" value="Pilus_assembly_PilP"/>
    <property type="match status" value="1"/>
</dbReference>
<feature type="signal peptide" evidence="1">
    <location>
        <begin position="1"/>
        <end position="22"/>
    </location>
</feature>
<accession>C7R7W8</accession>
<dbReference type="RefSeq" id="WP_015781256.1">
    <property type="nucleotide sequence ID" value="NC_013166.1"/>
</dbReference>
<protein>
    <submittedName>
        <fullName evidence="2">Pilus assembly protein PilP</fullName>
    </submittedName>
</protein>
<dbReference type="InParanoid" id="C7R7W8"/>
<dbReference type="PROSITE" id="PS51257">
    <property type="entry name" value="PROKAR_LIPOPROTEIN"/>
    <property type="match status" value="1"/>
</dbReference>
<dbReference type="KEGG" id="kko:Kkor_2242"/>
<dbReference type="EMBL" id="CP001707">
    <property type="protein sequence ID" value="ACV27651.1"/>
    <property type="molecule type" value="Genomic_DNA"/>
</dbReference>
<reference evidence="2 3" key="1">
    <citation type="journal article" date="2009" name="Stand. Genomic Sci.">
        <title>Complete genome sequence of Kangiella koreensis type strain (SW-125).</title>
        <authorList>
            <person name="Han C."/>
            <person name="Sikorski J."/>
            <person name="Lapidus A."/>
            <person name="Nolan M."/>
            <person name="Glavina Del Rio T."/>
            <person name="Tice H."/>
            <person name="Cheng J.F."/>
            <person name="Lucas S."/>
            <person name="Chen F."/>
            <person name="Copeland A."/>
            <person name="Ivanova N."/>
            <person name="Mavromatis K."/>
            <person name="Ovchinnikova G."/>
            <person name="Pati A."/>
            <person name="Bruce D."/>
            <person name="Goodwin L."/>
            <person name="Pitluck S."/>
            <person name="Chen A."/>
            <person name="Palaniappan K."/>
            <person name="Land M."/>
            <person name="Hauser L."/>
            <person name="Chang Y.J."/>
            <person name="Jeffries C.D."/>
            <person name="Chain P."/>
            <person name="Saunders E."/>
            <person name="Brettin T."/>
            <person name="Goker M."/>
            <person name="Tindall B.J."/>
            <person name="Bristow J."/>
            <person name="Eisen J.A."/>
            <person name="Markowitz V."/>
            <person name="Hugenholtz P."/>
            <person name="Kyrpides N.C."/>
            <person name="Klenk H.P."/>
            <person name="Detter J.C."/>
        </authorList>
    </citation>
    <scope>NUCLEOTIDE SEQUENCE [LARGE SCALE GENOMIC DNA]</scope>
    <source>
        <strain evidence="3">DSM 16069 / KCTC 12182 / SW-125</strain>
    </source>
</reference>
<dbReference type="InterPro" id="IPR007446">
    <property type="entry name" value="PilP"/>
</dbReference>
<dbReference type="STRING" id="523791.Kkor_2242"/>
<dbReference type="AlphaFoldDB" id="C7R7W8"/>
<gene>
    <name evidence="2" type="ordered locus">Kkor_2242</name>
</gene>
<feature type="chain" id="PRO_5002982217" evidence="1">
    <location>
        <begin position="23"/>
        <end position="186"/>
    </location>
</feature>
<keyword evidence="3" id="KW-1185">Reference proteome</keyword>
<dbReference type="Pfam" id="PF04351">
    <property type="entry name" value="PilP"/>
    <property type="match status" value="1"/>
</dbReference>